<dbReference type="InterPro" id="IPR002509">
    <property type="entry name" value="NODB_dom"/>
</dbReference>
<sequence length="334" mass="37583">MEKKYLIGISLIAILTLVAVENPLTDQYVTGLKKEAVVVSGGNNTNDLTRMIKEEAKSREIPAQDAVIDTVWKATPGYNGLKVDVEASLQNMKKEKSFDEDKLVYKQIPPEKHLPDLPASPVYRGNPDKPMVSFIINVAWGNEYIPDMLATLKKHQVYATFFLEGRWVKNNPDLAKMIVDAGHEVGNHSYSHPDMKVLEASKVKEELKKTNEMIEVTTGEKVKWFAPPSGSYRDEVVKIADDMQMRTIMWSVDTIDWQKPQPNVLIERVMGKMHKGAIVLMHPTASTANSLNTLILQIKEKNLRLGTISSLVKEERIVEEADNSSQQGNSKKKQ</sequence>
<dbReference type="PATRIC" id="fig|218284.4.peg.35"/>
<accession>A0A0P6WI05</accession>
<dbReference type="NCBIfam" id="TIGR02873">
    <property type="entry name" value="spore_ylxY"/>
    <property type="match status" value="1"/>
</dbReference>
<dbReference type="GO" id="GO:0016810">
    <property type="term" value="F:hydrolase activity, acting on carbon-nitrogen (but not peptide) bonds"/>
    <property type="evidence" value="ECO:0007669"/>
    <property type="project" value="InterPro"/>
</dbReference>
<dbReference type="EMBL" id="LIXZ01000001">
    <property type="protein sequence ID" value="KPL61089.1"/>
    <property type="molecule type" value="Genomic_DNA"/>
</dbReference>
<dbReference type="InterPro" id="IPR050248">
    <property type="entry name" value="Polysacc_deacetylase_ArnD"/>
</dbReference>
<dbReference type="Gene3D" id="3.20.20.370">
    <property type="entry name" value="Glycoside hydrolase/deacetylase"/>
    <property type="match status" value="1"/>
</dbReference>
<dbReference type="GO" id="GO:0005975">
    <property type="term" value="P:carbohydrate metabolic process"/>
    <property type="evidence" value="ECO:0007669"/>
    <property type="project" value="InterPro"/>
</dbReference>
<gene>
    <name evidence="2" type="ORF">AM506_00170</name>
</gene>
<dbReference type="RefSeq" id="WP_060669655.1">
    <property type="nucleotide sequence ID" value="NZ_LIXZ01000001.1"/>
</dbReference>
<evidence type="ECO:0000313" key="2">
    <source>
        <dbReference type="EMBL" id="KPL61089.1"/>
    </source>
</evidence>
<dbReference type="PANTHER" id="PTHR10587:SF80">
    <property type="entry name" value="CHITOOLIGOSACCHARIDE DEACETYLASE"/>
    <property type="match status" value="1"/>
</dbReference>
<feature type="domain" description="NodB homology" evidence="1">
    <location>
        <begin position="130"/>
        <end position="306"/>
    </location>
</feature>
<dbReference type="OrthoDB" id="9812065at2"/>
<evidence type="ECO:0000259" key="1">
    <source>
        <dbReference type="PROSITE" id="PS51677"/>
    </source>
</evidence>
<dbReference type="GO" id="GO:0016020">
    <property type="term" value="C:membrane"/>
    <property type="evidence" value="ECO:0007669"/>
    <property type="project" value="TreeGrafter"/>
</dbReference>
<dbReference type="PANTHER" id="PTHR10587">
    <property type="entry name" value="GLYCOSYL TRANSFERASE-RELATED"/>
    <property type="match status" value="1"/>
</dbReference>
<proteinExistence type="predicted"/>
<dbReference type="Pfam" id="PF01522">
    <property type="entry name" value="Polysacc_deac_1"/>
    <property type="match status" value="1"/>
</dbReference>
<organism evidence="2 3">
    <name type="scientific">Rossellomorea vietnamensis</name>
    <dbReference type="NCBI Taxonomy" id="218284"/>
    <lineage>
        <taxon>Bacteria</taxon>
        <taxon>Bacillati</taxon>
        <taxon>Bacillota</taxon>
        <taxon>Bacilli</taxon>
        <taxon>Bacillales</taxon>
        <taxon>Bacillaceae</taxon>
        <taxon>Rossellomorea</taxon>
    </lineage>
</organism>
<dbReference type="InterPro" id="IPR011330">
    <property type="entry name" value="Glyco_hydro/deAcase_b/a-brl"/>
</dbReference>
<dbReference type="eggNOG" id="COG0726">
    <property type="taxonomic scope" value="Bacteria"/>
</dbReference>
<reference evidence="2 3" key="1">
    <citation type="submission" date="2015-08" db="EMBL/GenBank/DDBJ databases">
        <title>Draft Genome Sequence of Bacillus vietnamensis UCD-SED5.</title>
        <authorList>
            <person name="Lee R.D."/>
            <person name="Jospin G."/>
            <person name="Lang J.M."/>
            <person name="Coil D.A."/>
            <person name="Eisen J.A."/>
        </authorList>
    </citation>
    <scope>NUCLEOTIDE SEQUENCE [LARGE SCALE GENOMIC DNA]</scope>
    <source>
        <strain evidence="2 3">UCD-SED5</strain>
    </source>
</reference>
<dbReference type="AlphaFoldDB" id="A0A0P6WI05"/>
<dbReference type="Proteomes" id="UP000050398">
    <property type="component" value="Unassembled WGS sequence"/>
</dbReference>
<protein>
    <recommendedName>
        <fullName evidence="1">NodB homology domain-containing protein</fullName>
    </recommendedName>
</protein>
<evidence type="ECO:0000313" key="3">
    <source>
        <dbReference type="Proteomes" id="UP000050398"/>
    </source>
</evidence>
<dbReference type="SUPFAM" id="SSF88713">
    <property type="entry name" value="Glycoside hydrolase/deacetylase"/>
    <property type="match status" value="1"/>
</dbReference>
<dbReference type="PROSITE" id="PS51677">
    <property type="entry name" value="NODB"/>
    <property type="match status" value="1"/>
</dbReference>
<dbReference type="InterPro" id="IPR014228">
    <property type="entry name" value="Spore_polysacc_deacetyl_YlxY"/>
</dbReference>
<comment type="caution">
    <text evidence="2">The sequence shown here is derived from an EMBL/GenBank/DDBJ whole genome shotgun (WGS) entry which is preliminary data.</text>
</comment>
<name>A0A0P6WI05_9BACI</name>
<dbReference type="CDD" id="cd10950">
    <property type="entry name" value="CE4_BsYlxY_like"/>
    <property type="match status" value="1"/>
</dbReference>